<protein>
    <recommendedName>
        <fullName evidence="10">AAA+ ATPase domain-containing protein</fullName>
    </recommendedName>
</protein>
<evidence type="ECO:0000256" key="3">
    <source>
        <dbReference type="ARBA" id="ARBA00022741"/>
    </source>
</evidence>
<dbReference type="EMBL" id="JARBDR010000214">
    <property type="protein sequence ID" value="KAJ8318400.1"/>
    <property type="molecule type" value="Genomic_DNA"/>
</dbReference>
<dbReference type="SUPFAM" id="SSF52540">
    <property type="entry name" value="P-loop containing nucleoside triphosphate hydrolases"/>
    <property type="match status" value="1"/>
</dbReference>
<keyword evidence="3" id="KW-0547">Nucleotide-binding</keyword>
<comment type="caution">
    <text evidence="11">The sequence shown here is derived from an EMBL/GenBank/DDBJ whole genome shotgun (WGS) entry which is preliminary data.</text>
</comment>
<evidence type="ECO:0000256" key="9">
    <source>
        <dbReference type="SAM" id="Coils"/>
    </source>
</evidence>
<keyword evidence="12" id="KW-1185">Reference proteome</keyword>
<dbReference type="Gene3D" id="3.40.50.300">
    <property type="entry name" value="P-loop containing nucleotide triphosphate hydrolases"/>
    <property type="match status" value="1"/>
</dbReference>
<gene>
    <name evidence="11" type="ORF">KUTeg_003491</name>
</gene>
<dbReference type="PANTHER" id="PTHR46765">
    <property type="entry name" value="P-LOOP CONTAINING NUCLEOSIDE TRIPHOSPHATE HYDROLASES SUPERFAMILY PROTEIN"/>
    <property type="match status" value="1"/>
</dbReference>
<evidence type="ECO:0000313" key="12">
    <source>
        <dbReference type="Proteomes" id="UP001217089"/>
    </source>
</evidence>
<organism evidence="11 12">
    <name type="scientific">Tegillarca granosa</name>
    <name type="common">Malaysian cockle</name>
    <name type="synonym">Anadara granosa</name>
    <dbReference type="NCBI Taxonomy" id="220873"/>
    <lineage>
        <taxon>Eukaryota</taxon>
        <taxon>Metazoa</taxon>
        <taxon>Spiralia</taxon>
        <taxon>Lophotrochozoa</taxon>
        <taxon>Mollusca</taxon>
        <taxon>Bivalvia</taxon>
        <taxon>Autobranchia</taxon>
        <taxon>Pteriomorphia</taxon>
        <taxon>Arcoida</taxon>
        <taxon>Arcoidea</taxon>
        <taxon>Arcidae</taxon>
        <taxon>Tegillarca</taxon>
    </lineage>
</organism>
<reference evidence="11 12" key="1">
    <citation type="submission" date="2022-12" db="EMBL/GenBank/DDBJ databases">
        <title>Chromosome-level genome of Tegillarca granosa.</title>
        <authorList>
            <person name="Kim J."/>
        </authorList>
    </citation>
    <scope>NUCLEOTIDE SEQUENCE [LARGE SCALE GENOMIC DNA]</scope>
    <source>
        <strain evidence="11">Teg-2019</strain>
        <tissue evidence="11">Adductor muscle</tissue>
    </source>
</reference>
<keyword evidence="9" id="KW-0175">Coiled coil</keyword>
<dbReference type="InterPro" id="IPR003593">
    <property type="entry name" value="AAA+_ATPase"/>
</dbReference>
<comment type="similarity">
    <text evidence="8">Belongs to the activator 1 small subunits family. CTF18 subfamily.</text>
</comment>
<dbReference type="SMART" id="SM00382">
    <property type="entry name" value="AAA"/>
    <property type="match status" value="1"/>
</dbReference>
<keyword evidence="2" id="KW-0235">DNA replication</keyword>
<dbReference type="CDD" id="cd00009">
    <property type="entry name" value="AAA"/>
    <property type="match status" value="1"/>
</dbReference>
<evidence type="ECO:0000259" key="10">
    <source>
        <dbReference type="SMART" id="SM00382"/>
    </source>
</evidence>
<feature type="coiled-coil region" evidence="9">
    <location>
        <begin position="30"/>
        <end position="57"/>
    </location>
</feature>
<evidence type="ECO:0000256" key="7">
    <source>
        <dbReference type="ARBA" id="ARBA00023306"/>
    </source>
</evidence>
<dbReference type="InterPro" id="IPR027417">
    <property type="entry name" value="P-loop_NTPase"/>
</dbReference>
<dbReference type="Pfam" id="PF00004">
    <property type="entry name" value="AAA"/>
    <property type="match status" value="1"/>
</dbReference>
<dbReference type="InterPro" id="IPR053016">
    <property type="entry name" value="CTF18-RFC_complex"/>
</dbReference>
<dbReference type="InterPro" id="IPR047854">
    <property type="entry name" value="RFC_lid"/>
</dbReference>
<accession>A0ABQ9FQ61</accession>
<keyword evidence="4" id="KW-0067">ATP-binding</keyword>
<keyword evidence="5" id="KW-0238">DNA-binding</keyword>
<dbReference type="Gene3D" id="1.10.8.60">
    <property type="match status" value="1"/>
</dbReference>
<keyword evidence="6" id="KW-0539">Nucleus</keyword>
<evidence type="ECO:0000256" key="1">
    <source>
        <dbReference type="ARBA" id="ARBA00004123"/>
    </source>
</evidence>
<keyword evidence="7" id="KW-0131">Cell cycle</keyword>
<evidence type="ECO:0000256" key="6">
    <source>
        <dbReference type="ARBA" id="ARBA00023242"/>
    </source>
</evidence>
<evidence type="ECO:0000256" key="4">
    <source>
        <dbReference type="ARBA" id="ARBA00022840"/>
    </source>
</evidence>
<dbReference type="PANTHER" id="PTHR46765:SF1">
    <property type="entry name" value="P-LOOP CONTAINING NUCLEOSIDE TRIPHOSPHATE HYDROLASES SUPERFAMILY PROTEIN"/>
    <property type="match status" value="1"/>
</dbReference>
<dbReference type="Proteomes" id="UP001217089">
    <property type="component" value="Unassembled WGS sequence"/>
</dbReference>
<sequence length="641" mass="74074">MTYDVLERNVGSVVLLVGLCEQVAKSLKMSRLLAVSIDELKDQIEQERQQKLLDEADRITAEIHRTLLHWLKLWDYVVFGKELNIKNKDKKKQNKDNKKKKYQPEVMDELDKYNRPVQKIALLNGPPGLGKTTLAHVLAEHAGYSTVEINASDDRSAEVFKNKLESATQMKAVLGDDPRPNCLIIDEIDGAPLRTDEPIGQKKKKQQGGLLLRPIICICNDQYVPALRQLRQCALIVNFPPTEPAKLAGRLYEVCSHSDEVDFEVIRFEQLKADMNTLLALCEKTDNDIRSCLNTLQFIQRKKKELSLKSIQMSNVGSKDSNKSLFSLWYDVFSMPRQKSVVHVITCRFHNIVRSAHASGDYEKIIQGLCLEKYVIPNIVWGSTLIYKNMNMASDWICFTDELYQYINHMQDYCLMPYIPYVVATFHLLYASNQRPKVQYPHAQYEALFGLIVFDKCSIIYNYTSPQTEMLPSTRKYLNEQCAVLEVLPPLMDIIQPTLRPKSRLTVVYKLRFPIADQLSELGKTWMRLLDFLIQLEKMRRTESASGTIVQKPEPSHKQKLTAKPITEEEKPIKDFFGRVIKKKTPEPKQKKVEKKNVLTTDIWFHFKEGYSNAVRRNIHLALLVQQDYNPRKAETLKMKF</sequence>
<comment type="subcellular location">
    <subcellularLocation>
        <location evidence="1">Nucleus</location>
    </subcellularLocation>
</comment>
<evidence type="ECO:0000313" key="11">
    <source>
        <dbReference type="EMBL" id="KAJ8318400.1"/>
    </source>
</evidence>
<feature type="domain" description="AAA+ ATPase" evidence="10">
    <location>
        <begin position="117"/>
        <end position="241"/>
    </location>
</feature>
<name>A0ABQ9FQ61_TEGGR</name>
<dbReference type="InterPro" id="IPR003959">
    <property type="entry name" value="ATPase_AAA_core"/>
</dbReference>
<evidence type="ECO:0000256" key="2">
    <source>
        <dbReference type="ARBA" id="ARBA00022705"/>
    </source>
</evidence>
<evidence type="ECO:0000256" key="8">
    <source>
        <dbReference type="ARBA" id="ARBA00043975"/>
    </source>
</evidence>
<dbReference type="CDD" id="cd18140">
    <property type="entry name" value="HLD_clamp_RFC"/>
    <property type="match status" value="1"/>
</dbReference>
<proteinExistence type="inferred from homology"/>
<evidence type="ECO:0000256" key="5">
    <source>
        <dbReference type="ARBA" id="ARBA00023125"/>
    </source>
</evidence>